<dbReference type="Proteomes" id="UP000177565">
    <property type="component" value="Unassembled WGS sequence"/>
</dbReference>
<organism evidence="1 2">
    <name type="scientific">Candidatus Taylorbacteria bacterium RIFCSPHIGHO2_02_FULL_46_13</name>
    <dbReference type="NCBI Taxonomy" id="1802312"/>
    <lineage>
        <taxon>Bacteria</taxon>
        <taxon>Candidatus Tayloriibacteriota</taxon>
    </lineage>
</organism>
<sequence length="97" mass="11596">MNLEQPKEEFFHERTTEELRLHNLIQVELMKRYARMQRLSNHDAALEWTDKRHFSKTFSDIVKEHPELYEQYSKDPEATLSKIEAILYGSESLEQAA</sequence>
<proteinExistence type="predicted"/>
<evidence type="ECO:0000313" key="1">
    <source>
        <dbReference type="EMBL" id="OHA25961.1"/>
    </source>
</evidence>
<dbReference type="AlphaFoldDB" id="A0A1G2MSI4"/>
<name>A0A1G2MSI4_9BACT</name>
<evidence type="ECO:0000313" key="2">
    <source>
        <dbReference type="Proteomes" id="UP000177565"/>
    </source>
</evidence>
<reference evidence="1 2" key="1">
    <citation type="journal article" date="2016" name="Nat. Commun.">
        <title>Thousands of microbial genomes shed light on interconnected biogeochemical processes in an aquifer system.</title>
        <authorList>
            <person name="Anantharaman K."/>
            <person name="Brown C.T."/>
            <person name="Hug L.A."/>
            <person name="Sharon I."/>
            <person name="Castelle C.J."/>
            <person name="Probst A.J."/>
            <person name="Thomas B.C."/>
            <person name="Singh A."/>
            <person name="Wilkins M.J."/>
            <person name="Karaoz U."/>
            <person name="Brodie E.L."/>
            <person name="Williams K.H."/>
            <person name="Hubbard S.S."/>
            <person name="Banfield J.F."/>
        </authorList>
    </citation>
    <scope>NUCLEOTIDE SEQUENCE [LARGE SCALE GENOMIC DNA]</scope>
</reference>
<accession>A0A1G2MSI4</accession>
<dbReference type="STRING" id="1802312.A3C06_01920"/>
<dbReference type="EMBL" id="MHRQ01000029">
    <property type="protein sequence ID" value="OHA25961.1"/>
    <property type="molecule type" value="Genomic_DNA"/>
</dbReference>
<protein>
    <submittedName>
        <fullName evidence="1">Uncharacterized protein</fullName>
    </submittedName>
</protein>
<comment type="caution">
    <text evidence="1">The sequence shown here is derived from an EMBL/GenBank/DDBJ whole genome shotgun (WGS) entry which is preliminary data.</text>
</comment>
<gene>
    <name evidence="1" type="ORF">A3C06_01920</name>
</gene>